<keyword evidence="6" id="KW-1185">Reference proteome</keyword>
<proteinExistence type="predicted"/>
<dbReference type="KEGG" id="bvk:117238249"/>
<dbReference type="Proteomes" id="UP000504631">
    <property type="component" value="Unplaced"/>
</dbReference>
<protein>
    <submittedName>
        <fullName evidence="7">Longitudinals lacking protein, isoforms A/B/D/L-like</fullName>
    </submittedName>
</protein>
<dbReference type="RefSeq" id="XP_033358902.1">
    <property type="nucleotide sequence ID" value="XM_033503011.1"/>
</dbReference>
<keyword evidence="1" id="KW-0479">Metal-binding</keyword>
<dbReference type="InterPro" id="IPR036236">
    <property type="entry name" value="Znf_C2H2_sf"/>
</dbReference>
<keyword evidence="2 4" id="KW-0863">Zinc-finger</keyword>
<dbReference type="FunFam" id="3.30.160.60:FF:000065">
    <property type="entry name" value="B-cell CLL/lymphoma 6, member B"/>
    <property type="match status" value="1"/>
</dbReference>
<accession>A0A6J3L0Y1</accession>
<dbReference type="GeneID" id="117238249"/>
<evidence type="ECO:0000313" key="7">
    <source>
        <dbReference type="RefSeq" id="XP_033358902.1"/>
    </source>
</evidence>
<evidence type="ECO:0000256" key="3">
    <source>
        <dbReference type="ARBA" id="ARBA00022833"/>
    </source>
</evidence>
<dbReference type="PROSITE" id="PS50157">
    <property type="entry name" value="ZINC_FINGER_C2H2_2"/>
    <property type="match status" value="1"/>
</dbReference>
<dbReference type="SMART" id="SM00355">
    <property type="entry name" value="ZnF_C2H2"/>
    <property type="match status" value="2"/>
</dbReference>
<dbReference type="GO" id="GO:0008270">
    <property type="term" value="F:zinc ion binding"/>
    <property type="evidence" value="ECO:0007669"/>
    <property type="project" value="UniProtKB-KW"/>
</dbReference>
<evidence type="ECO:0000256" key="2">
    <source>
        <dbReference type="ARBA" id="ARBA00022771"/>
    </source>
</evidence>
<dbReference type="InterPro" id="IPR013087">
    <property type="entry name" value="Znf_C2H2_type"/>
</dbReference>
<dbReference type="AlphaFoldDB" id="A0A6J3L0Y1"/>
<dbReference type="Gene3D" id="3.30.160.60">
    <property type="entry name" value="Classic Zinc Finger"/>
    <property type="match status" value="1"/>
</dbReference>
<keyword evidence="3" id="KW-0862">Zinc</keyword>
<feature type="domain" description="C2H2-type" evidence="5">
    <location>
        <begin position="7"/>
        <end position="34"/>
    </location>
</feature>
<sequence>MESNMMHTCEWCGRPFSWPSSLRLHQRMACGKPPNFCCTICDYKSNFKGNLKRHLLCKHRIHMH</sequence>
<evidence type="ECO:0000259" key="5">
    <source>
        <dbReference type="PROSITE" id="PS50157"/>
    </source>
</evidence>
<reference evidence="7" key="1">
    <citation type="submission" date="2025-08" db="UniProtKB">
        <authorList>
            <consortium name="RefSeq"/>
        </authorList>
    </citation>
    <scope>IDENTIFICATION</scope>
    <source>
        <tissue evidence="7">Muscle</tissue>
    </source>
</reference>
<gene>
    <name evidence="7" type="primary">LOC117238249</name>
</gene>
<evidence type="ECO:0000313" key="6">
    <source>
        <dbReference type="Proteomes" id="UP000504631"/>
    </source>
</evidence>
<name>A0A6J3L0Y1_9HYME</name>
<dbReference type="SUPFAM" id="SSF57667">
    <property type="entry name" value="beta-beta-alpha zinc fingers"/>
    <property type="match status" value="1"/>
</dbReference>
<evidence type="ECO:0000256" key="4">
    <source>
        <dbReference type="PROSITE-ProRule" id="PRU00042"/>
    </source>
</evidence>
<evidence type="ECO:0000256" key="1">
    <source>
        <dbReference type="ARBA" id="ARBA00022723"/>
    </source>
</evidence>
<organism evidence="6 7">
    <name type="scientific">Bombus vosnesenskii</name>
    <dbReference type="NCBI Taxonomy" id="207650"/>
    <lineage>
        <taxon>Eukaryota</taxon>
        <taxon>Metazoa</taxon>
        <taxon>Ecdysozoa</taxon>
        <taxon>Arthropoda</taxon>
        <taxon>Hexapoda</taxon>
        <taxon>Insecta</taxon>
        <taxon>Pterygota</taxon>
        <taxon>Neoptera</taxon>
        <taxon>Endopterygota</taxon>
        <taxon>Hymenoptera</taxon>
        <taxon>Apocrita</taxon>
        <taxon>Aculeata</taxon>
        <taxon>Apoidea</taxon>
        <taxon>Anthophila</taxon>
        <taxon>Apidae</taxon>
        <taxon>Bombus</taxon>
        <taxon>Pyrobombus</taxon>
    </lineage>
</organism>